<evidence type="ECO:0000313" key="3">
    <source>
        <dbReference type="Proteomes" id="UP000198688"/>
    </source>
</evidence>
<dbReference type="Proteomes" id="UP000198688">
    <property type="component" value="Chromosome I"/>
</dbReference>
<keyword evidence="1" id="KW-0472">Membrane</keyword>
<gene>
    <name evidence="2" type="ORF">SAMN04489716_0822</name>
</gene>
<accession>A0A1H1SBP7</accession>
<sequence>MSRNTRSASRAPEISRPLSTWPLISEKVFTRKALGWTAAGVAAAVAVTVGVWALWPESPRQRVYLDATACLLTDNRGVTAEPAASVWATMQAASVDTLVRVQRLRVSDPQTPENAAGYLASLAGSRCGTIIAVGEAPAGAVALHAATFPDIPFITVGDGTPAPNVQVIDASATEEIQSAVREKLDMLADAVS</sequence>
<dbReference type="STRING" id="113562.SAMN04489716_0822"/>
<protein>
    <submittedName>
        <fullName evidence="2">Uncharacterized protein</fullName>
    </submittedName>
</protein>
<dbReference type="AlphaFoldDB" id="A0A1H1SBP7"/>
<keyword evidence="1" id="KW-1133">Transmembrane helix</keyword>
<evidence type="ECO:0000256" key="1">
    <source>
        <dbReference type="SAM" id="Phobius"/>
    </source>
</evidence>
<organism evidence="2 3">
    <name type="scientific">Actinoplanes derwentensis</name>
    <dbReference type="NCBI Taxonomy" id="113562"/>
    <lineage>
        <taxon>Bacteria</taxon>
        <taxon>Bacillati</taxon>
        <taxon>Actinomycetota</taxon>
        <taxon>Actinomycetes</taxon>
        <taxon>Micromonosporales</taxon>
        <taxon>Micromonosporaceae</taxon>
        <taxon>Actinoplanes</taxon>
    </lineage>
</organism>
<dbReference type="RefSeq" id="WP_092541717.1">
    <property type="nucleotide sequence ID" value="NZ_BOMJ01000009.1"/>
</dbReference>
<evidence type="ECO:0000313" key="2">
    <source>
        <dbReference type="EMBL" id="SDS45530.1"/>
    </source>
</evidence>
<keyword evidence="1" id="KW-0812">Transmembrane</keyword>
<dbReference type="OrthoDB" id="4217521at2"/>
<dbReference type="EMBL" id="LT629758">
    <property type="protein sequence ID" value="SDS45530.1"/>
    <property type="molecule type" value="Genomic_DNA"/>
</dbReference>
<reference evidence="2 3" key="1">
    <citation type="submission" date="2016-10" db="EMBL/GenBank/DDBJ databases">
        <authorList>
            <person name="de Groot N.N."/>
        </authorList>
    </citation>
    <scope>NUCLEOTIDE SEQUENCE [LARGE SCALE GENOMIC DNA]</scope>
    <source>
        <strain evidence="2 3">DSM 43941</strain>
    </source>
</reference>
<dbReference type="Gene3D" id="3.40.50.2300">
    <property type="match status" value="1"/>
</dbReference>
<name>A0A1H1SBP7_9ACTN</name>
<keyword evidence="3" id="KW-1185">Reference proteome</keyword>
<feature type="transmembrane region" description="Helical" evidence="1">
    <location>
        <begin position="33"/>
        <end position="55"/>
    </location>
</feature>
<proteinExistence type="predicted"/>